<comment type="caution">
    <text evidence="3">The sequence shown here is derived from an EMBL/GenBank/DDBJ whole genome shotgun (WGS) entry which is preliminary data.</text>
</comment>
<evidence type="ECO:0000259" key="2">
    <source>
        <dbReference type="Pfam" id="PF05050"/>
    </source>
</evidence>
<dbReference type="GO" id="GO:0008168">
    <property type="term" value="F:methyltransferase activity"/>
    <property type="evidence" value="ECO:0007669"/>
    <property type="project" value="UniProtKB-KW"/>
</dbReference>
<evidence type="ECO:0000313" key="3">
    <source>
        <dbReference type="EMBL" id="TLD98339.1"/>
    </source>
</evidence>
<evidence type="ECO:0000313" key="4">
    <source>
        <dbReference type="Proteomes" id="UP000029922"/>
    </source>
</evidence>
<dbReference type="Gene3D" id="3.40.50.150">
    <property type="entry name" value="Vaccinia Virus protein VP39"/>
    <property type="match status" value="1"/>
</dbReference>
<dbReference type="Pfam" id="PF05050">
    <property type="entry name" value="Methyltransf_21"/>
    <property type="match status" value="1"/>
</dbReference>
<feature type="domain" description="Methyltransferase FkbM" evidence="2">
    <location>
        <begin position="62"/>
        <end position="221"/>
    </location>
</feature>
<gene>
    <name evidence="3" type="ORF">LS73_009055</name>
</gene>
<dbReference type="NCBIfam" id="TIGR01444">
    <property type="entry name" value="fkbM_fam"/>
    <property type="match status" value="1"/>
</dbReference>
<dbReference type="InterPro" id="IPR029063">
    <property type="entry name" value="SAM-dependent_MTases_sf"/>
</dbReference>
<feature type="compositionally biased region" description="Basic and acidic residues" evidence="1">
    <location>
        <begin position="16"/>
        <end position="27"/>
    </location>
</feature>
<dbReference type="GO" id="GO:0032259">
    <property type="term" value="P:methylation"/>
    <property type="evidence" value="ECO:0007669"/>
    <property type="project" value="UniProtKB-KW"/>
</dbReference>
<proteinExistence type="predicted"/>
<reference evidence="3 4" key="1">
    <citation type="journal article" date="2014" name="Genome Announc.">
        <title>Draft genome sequences of eight enterohepatic helicobacter species isolated from both laboratory and wild rodents.</title>
        <authorList>
            <person name="Sheh A."/>
            <person name="Shen Z."/>
            <person name="Fox J.G."/>
        </authorList>
    </citation>
    <scope>NUCLEOTIDE SEQUENCE [LARGE SCALE GENOMIC DNA]</scope>
    <source>
        <strain evidence="3 4">ST1</strain>
    </source>
</reference>
<name>A0A4U8TE79_9HELI</name>
<dbReference type="STRING" id="216.LS73_06265"/>
<feature type="compositionally biased region" description="Polar residues" evidence="1">
    <location>
        <begin position="1"/>
        <end position="15"/>
    </location>
</feature>
<dbReference type="OrthoDB" id="4104638at2"/>
<dbReference type="SUPFAM" id="SSF53335">
    <property type="entry name" value="S-adenosyl-L-methionine-dependent methyltransferases"/>
    <property type="match status" value="1"/>
</dbReference>
<feature type="region of interest" description="Disordered" evidence="1">
    <location>
        <begin position="1"/>
        <end position="31"/>
    </location>
</feature>
<accession>A0A4U8TE79</accession>
<organism evidence="3 4">
    <name type="scientific">Helicobacter muridarum</name>
    <dbReference type="NCBI Taxonomy" id="216"/>
    <lineage>
        <taxon>Bacteria</taxon>
        <taxon>Pseudomonadati</taxon>
        <taxon>Campylobacterota</taxon>
        <taxon>Epsilonproteobacteria</taxon>
        <taxon>Campylobacterales</taxon>
        <taxon>Helicobacteraceae</taxon>
        <taxon>Helicobacter</taxon>
    </lineage>
</organism>
<keyword evidence="3" id="KW-0489">Methyltransferase</keyword>
<dbReference type="Proteomes" id="UP000029922">
    <property type="component" value="Unassembled WGS sequence"/>
</dbReference>
<keyword evidence="3" id="KW-0808">Transferase</keyword>
<dbReference type="EMBL" id="JRPD02000033">
    <property type="protein sequence ID" value="TLD98339.1"/>
    <property type="molecule type" value="Genomic_DNA"/>
</dbReference>
<dbReference type="AlphaFoldDB" id="A0A4U8TE79"/>
<sequence length="233" mass="26545">MIDNLSSQITKASTDTNHEQDNSKFNDDVNLDNSVPNSIDINLHPNSNLDEHKIIQPPVCIDCGAHAGLITDIILFCGGMSYAFEPNIYLYNILQSKYDNNQNVILSQTAVSNKFHKTEFLMDCGGIFSQGNRIVESIDSTYGMHEVQVVDLSKIIEKYILPKHKRIYFLKLDVEGAEFDIMDSILQKGLYKHIDYIACETHERFFSDGEAKIKKLRDSIKSHRADNVLLDWI</sequence>
<evidence type="ECO:0000256" key="1">
    <source>
        <dbReference type="SAM" id="MobiDB-lite"/>
    </source>
</evidence>
<protein>
    <submittedName>
        <fullName evidence="3">FkbM family methyltransferase</fullName>
    </submittedName>
</protein>
<dbReference type="InterPro" id="IPR006342">
    <property type="entry name" value="FkbM_mtfrase"/>
</dbReference>